<protein>
    <submittedName>
        <fullName evidence="2">Uncharacterized protein</fullName>
    </submittedName>
</protein>
<evidence type="ECO:0000313" key="3">
    <source>
        <dbReference type="Proteomes" id="UP000218231"/>
    </source>
</evidence>
<accession>A0A2A2JQQ9</accession>
<feature type="compositionally biased region" description="Basic and acidic residues" evidence="1">
    <location>
        <begin position="94"/>
        <end position="112"/>
    </location>
</feature>
<evidence type="ECO:0000256" key="1">
    <source>
        <dbReference type="SAM" id="MobiDB-lite"/>
    </source>
</evidence>
<dbReference type="AlphaFoldDB" id="A0A2A2JQQ9"/>
<gene>
    <name evidence="2" type="ORF">WR25_03269</name>
</gene>
<name>A0A2A2JQQ9_9BILA</name>
<comment type="caution">
    <text evidence="2">The sequence shown here is derived from an EMBL/GenBank/DDBJ whole genome shotgun (WGS) entry which is preliminary data.</text>
</comment>
<reference evidence="2 3" key="1">
    <citation type="journal article" date="2017" name="Curr. Biol.">
        <title>Genome architecture and evolution of a unichromosomal asexual nematode.</title>
        <authorList>
            <person name="Fradin H."/>
            <person name="Zegar C."/>
            <person name="Gutwein M."/>
            <person name="Lucas J."/>
            <person name="Kovtun M."/>
            <person name="Corcoran D."/>
            <person name="Baugh L.R."/>
            <person name="Kiontke K."/>
            <person name="Gunsalus K."/>
            <person name="Fitch D.H."/>
            <person name="Piano F."/>
        </authorList>
    </citation>
    <scope>NUCLEOTIDE SEQUENCE [LARGE SCALE GENOMIC DNA]</scope>
    <source>
        <strain evidence="2">PF1309</strain>
    </source>
</reference>
<organism evidence="2 3">
    <name type="scientific">Diploscapter pachys</name>
    <dbReference type="NCBI Taxonomy" id="2018661"/>
    <lineage>
        <taxon>Eukaryota</taxon>
        <taxon>Metazoa</taxon>
        <taxon>Ecdysozoa</taxon>
        <taxon>Nematoda</taxon>
        <taxon>Chromadorea</taxon>
        <taxon>Rhabditida</taxon>
        <taxon>Rhabditina</taxon>
        <taxon>Rhabditomorpha</taxon>
        <taxon>Rhabditoidea</taxon>
        <taxon>Rhabditidae</taxon>
        <taxon>Diploscapter</taxon>
    </lineage>
</organism>
<feature type="region of interest" description="Disordered" evidence="1">
    <location>
        <begin position="31"/>
        <end position="62"/>
    </location>
</feature>
<sequence>MVEENGRVEGRNPDDAKFRGRVWGLGAARQGRVSPPFCASSSRMDRGSGTEWAESDGERGDRVARLSPFTSPLFRPPIGQVTAQLVVCQQPSQAKEKLMPRGRGARREEREK</sequence>
<evidence type="ECO:0000313" key="2">
    <source>
        <dbReference type="EMBL" id="PAV63889.1"/>
    </source>
</evidence>
<proteinExistence type="predicted"/>
<dbReference type="EMBL" id="LIAE01010291">
    <property type="protein sequence ID" value="PAV63889.1"/>
    <property type="molecule type" value="Genomic_DNA"/>
</dbReference>
<dbReference type="Proteomes" id="UP000218231">
    <property type="component" value="Unassembled WGS sequence"/>
</dbReference>
<feature type="region of interest" description="Disordered" evidence="1">
    <location>
        <begin position="91"/>
        <end position="112"/>
    </location>
</feature>
<keyword evidence="3" id="KW-1185">Reference proteome</keyword>